<dbReference type="AlphaFoldDB" id="A0A822FD17"/>
<reference evidence="1" key="1">
    <citation type="submission" date="2021-02" db="EMBL/GenBank/DDBJ databases">
        <authorList>
            <person name="Nowell W R."/>
        </authorList>
    </citation>
    <scope>NUCLEOTIDE SEQUENCE</scope>
</reference>
<feature type="non-terminal residue" evidence="1">
    <location>
        <position position="1"/>
    </location>
</feature>
<proteinExistence type="predicted"/>
<sequence length="47" mass="5321">RCLTYSVRDRPDVNLLADDEYLRSYPKRATTNASARTAQLTMNDGSN</sequence>
<comment type="caution">
    <text evidence="1">The sequence shown here is derived from an EMBL/GenBank/DDBJ whole genome shotgun (WGS) entry which is preliminary data.</text>
</comment>
<gene>
    <name evidence="1" type="ORF">QYT958_LOCUS46269</name>
</gene>
<dbReference type="Proteomes" id="UP000663848">
    <property type="component" value="Unassembled WGS sequence"/>
</dbReference>
<evidence type="ECO:0000313" key="2">
    <source>
        <dbReference type="Proteomes" id="UP000663848"/>
    </source>
</evidence>
<evidence type="ECO:0000313" key="1">
    <source>
        <dbReference type="EMBL" id="CAF5124268.1"/>
    </source>
</evidence>
<name>A0A822FD17_9BILA</name>
<organism evidence="1 2">
    <name type="scientific">Rotaria socialis</name>
    <dbReference type="NCBI Taxonomy" id="392032"/>
    <lineage>
        <taxon>Eukaryota</taxon>
        <taxon>Metazoa</taxon>
        <taxon>Spiralia</taxon>
        <taxon>Gnathifera</taxon>
        <taxon>Rotifera</taxon>
        <taxon>Eurotatoria</taxon>
        <taxon>Bdelloidea</taxon>
        <taxon>Philodinida</taxon>
        <taxon>Philodinidae</taxon>
        <taxon>Rotaria</taxon>
    </lineage>
</organism>
<protein>
    <submittedName>
        <fullName evidence="1">Uncharacterized protein</fullName>
    </submittedName>
</protein>
<accession>A0A822FD17</accession>
<dbReference type="EMBL" id="CAJOBR010081435">
    <property type="protein sequence ID" value="CAF5124268.1"/>
    <property type="molecule type" value="Genomic_DNA"/>
</dbReference>